<dbReference type="EMBL" id="NEVH01021645">
    <property type="protein sequence ID" value="PNF19562.1"/>
    <property type="molecule type" value="Genomic_DNA"/>
</dbReference>
<dbReference type="InParanoid" id="A0A2J7PTB0"/>
<feature type="compositionally biased region" description="Basic and acidic residues" evidence="2">
    <location>
        <begin position="110"/>
        <end position="127"/>
    </location>
</feature>
<evidence type="ECO:0000256" key="1">
    <source>
        <dbReference type="PROSITE-ProRule" id="PRU00047"/>
    </source>
</evidence>
<evidence type="ECO:0000313" key="5">
    <source>
        <dbReference type="Proteomes" id="UP000235965"/>
    </source>
</evidence>
<reference evidence="4 5" key="1">
    <citation type="submission" date="2017-12" db="EMBL/GenBank/DDBJ databases">
        <title>Hemimetabolous genomes reveal molecular basis of termite eusociality.</title>
        <authorList>
            <person name="Harrison M.C."/>
            <person name="Jongepier E."/>
            <person name="Robertson H.M."/>
            <person name="Arning N."/>
            <person name="Bitard-Feildel T."/>
            <person name="Chao H."/>
            <person name="Childers C.P."/>
            <person name="Dinh H."/>
            <person name="Doddapaneni H."/>
            <person name="Dugan S."/>
            <person name="Gowin J."/>
            <person name="Greiner C."/>
            <person name="Han Y."/>
            <person name="Hu H."/>
            <person name="Hughes D.S.T."/>
            <person name="Huylmans A.-K."/>
            <person name="Kemena C."/>
            <person name="Kremer L.P.M."/>
            <person name="Lee S.L."/>
            <person name="Lopez-Ezquerra A."/>
            <person name="Mallet L."/>
            <person name="Monroy-Kuhn J.M."/>
            <person name="Moser A."/>
            <person name="Murali S.C."/>
            <person name="Muzny D.M."/>
            <person name="Otani S."/>
            <person name="Piulachs M.-D."/>
            <person name="Poelchau M."/>
            <person name="Qu J."/>
            <person name="Schaub F."/>
            <person name="Wada-Katsumata A."/>
            <person name="Worley K.C."/>
            <person name="Xie Q."/>
            <person name="Ylla G."/>
            <person name="Poulsen M."/>
            <person name="Gibbs R.A."/>
            <person name="Schal C."/>
            <person name="Richards S."/>
            <person name="Belles X."/>
            <person name="Korb J."/>
            <person name="Bornberg-Bauer E."/>
        </authorList>
    </citation>
    <scope>NUCLEOTIDE SEQUENCE [LARGE SCALE GENOMIC DNA]</scope>
    <source>
        <tissue evidence="4">Whole body</tissue>
    </source>
</reference>
<sequence>MRRLHAVKLENYNSVSTYICEIMSLTQQLADTRKVVDDEDTGFIMLNGLTENYKPMVRALEASNKELTSQTVKYFLYGDEQRNEQNEKLSAMWTRNNDHRRSNKSRPAYHKKEENGHQSNNKPDRGWLKCSRCRKSGHKRKDCPEKEKTEKKEGNNSGKQKMTATFTALGVEAKSTKWTLDSVCNNHMSYRKDWMNDYKVDKSLEVSVANNAVEIGSGMGNVCVNLPEGVKIIQDVAHVPNRKYELRGGVLSQQVLETSHLFS</sequence>
<comment type="caution">
    <text evidence="4">The sequence shown here is derived from an EMBL/GenBank/DDBJ whole genome shotgun (WGS) entry which is preliminary data.</text>
</comment>
<keyword evidence="5" id="KW-1185">Reference proteome</keyword>
<evidence type="ECO:0000313" key="4">
    <source>
        <dbReference type="EMBL" id="PNF19562.1"/>
    </source>
</evidence>
<dbReference type="InterPro" id="IPR001878">
    <property type="entry name" value="Znf_CCHC"/>
</dbReference>
<dbReference type="InterPro" id="IPR054722">
    <property type="entry name" value="PolX-like_BBD"/>
</dbReference>
<dbReference type="STRING" id="105785.A0A2J7PTB0"/>
<feature type="compositionally biased region" description="Basic and acidic residues" evidence="2">
    <location>
        <begin position="142"/>
        <end position="154"/>
    </location>
</feature>
<gene>
    <name evidence="4" type="ORF">B7P43_G18006</name>
</gene>
<dbReference type="AlphaFoldDB" id="A0A2J7PTB0"/>
<accession>A0A2J7PTB0</accession>
<feature type="region of interest" description="Disordered" evidence="2">
    <location>
        <begin position="90"/>
        <end position="161"/>
    </location>
</feature>
<dbReference type="Proteomes" id="UP000235965">
    <property type="component" value="Unassembled WGS sequence"/>
</dbReference>
<keyword evidence="1" id="KW-0862">Zinc</keyword>
<protein>
    <recommendedName>
        <fullName evidence="3">CCHC-type domain-containing protein</fullName>
    </recommendedName>
</protein>
<proteinExistence type="predicted"/>
<keyword evidence="1" id="KW-0863">Zinc-finger</keyword>
<evidence type="ECO:0000256" key="2">
    <source>
        <dbReference type="SAM" id="MobiDB-lite"/>
    </source>
</evidence>
<dbReference type="PANTHER" id="PTHR47481">
    <property type="match status" value="1"/>
</dbReference>
<dbReference type="GO" id="GO:0003676">
    <property type="term" value="F:nucleic acid binding"/>
    <property type="evidence" value="ECO:0007669"/>
    <property type="project" value="InterPro"/>
</dbReference>
<dbReference type="SUPFAM" id="SSF57756">
    <property type="entry name" value="Retrovirus zinc finger-like domains"/>
    <property type="match status" value="1"/>
</dbReference>
<dbReference type="PANTHER" id="PTHR47481:SF27">
    <property type="entry name" value="CCHC-TYPE DOMAIN-CONTAINING PROTEIN"/>
    <property type="match status" value="1"/>
</dbReference>
<name>A0A2J7PTB0_9NEOP</name>
<evidence type="ECO:0000259" key="3">
    <source>
        <dbReference type="PROSITE" id="PS50158"/>
    </source>
</evidence>
<organism evidence="4 5">
    <name type="scientific">Cryptotermes secundus</name>
    <dbReference type="NCBI Taxonomy" id="105785"/>
    <lineage>
        <taxon>Eukaryota</taxon>
        <taxon>Metazoa</taxon>
        <taxon>Ecdysozoa</taxon>
        <taxon>Arthropoda</taxon>
        <taxon>Hexapoda</taxon>
        <taxon>Insecta</taxon>
        <taxon>Pterygota</taxon>
        <taxon>Neoptera</taxon>
        <taxon>Polyneoptera</taxon>
        <taxon>Dictyoptera</taxon>
        <taxon>Blattodea</taxon>
        <taxon>Blattoidea</taxon>
        <taxon>Termitoidae</taxon>
        <taxon>Kalotermitidae</taxon>
        <taxon>Cryptotermitinae</taxon>
        <taxon>Cryptotermes</taxon>
    </lineage>
</organism>
<dbReference type="Pfam" id="PF14223">
    <property type="entry name" value="Retrotran_gag_2"/>
    <property type="match status" value="1"/>
</dbReference>
<keyword evidence="1" id="KW-0479">Metal-binding</keyword>
<dbReference type="Pfam" id="PF22936">
    <property type="entry name" value="Pol_BBD"/>
    <property type="match status" value="1"/>
</dbReference>
<feature type="compositionally biased region" description="Basic residues" evidence="2">
    <location>
        <begin position="131"/>
        <end position="141"/>
    </location>
</feature>
<feature type="domain" description="CCHC-type" evidence="3">
    <location>
        <begin position="129"/>
        <end position="145"/>
    </location>
</feature>
<dbReference type="InterPro" id="IPR036875">
    <property type="entry name" value="Znf_CCHC_sf"/>
</dbReference>
<dbReference type="OrthoDB" id="413361at2759"/>
<dbReference type="GO" id="GO:0008270">
    <property type="term" value="F:zinc ion binding"/>
    <property type="evidence" value="ECO:0007669"/>
    <property type="project" value="UniProtKB-KW"/>
</dbReference>
<dbReference type="PROSITE" id="PS50158">
    <property type="entry name" value="ZF_CCHC"/>
    <property type="match status" value="1"/>
</dbReference>